<proteinExistence type="predicted"/>
<keyword evidence="2" id="KW-1185">Reference proteome</keyword>
<organism evidence="1 2">
    <name type="scientific">Catharanthus roseus</name>
    <name type="common">Madagascar periwinkle</name>
    <name type="synonym">Vinca rosea</name>
    <dbReference type="NCBI Taxonomy" id="4058"/>
    <lineage>
        <taxon>Eukaryota</taxon>
        <taxon>Viridiplantae</taxon>
        <taxon>Streptophyta</taxon>
        <taxon>Embryophyta</taxon>
        <taxon>Tracheophyta</taxon>
        <taxon>Spermatophyta</taxon>
        <taxon>Magnoliopsida</taxon>
        <taxon>eudicotyledons</taxon>
        <taxon>Gunneridae</taxon>
        <taxon>Pentapetalae</taxon>
        <taxon>asterids</taxon>
        <taxon>lamiids</taxon>
        <taxon>Gentianales</taxon>
        <taxon>Apocynaceae</taxon>
        <taxon>Rauvolfioideae</taxon>
        <taxon>Vinceae</taxon>
        <taxon>Catharanthinae</taxon>
        <taxon>Catharanthus</taxon>
    </lineage>
</organism>
<reference evidence="2" key="1">
    <citation type="journal article" date="2023" name="Nat. Plants">
        <title>Single-cell RNA sequencing provides a high-resolution roadmap for understanding the multicellular compartmentation of specialized metabolism.</title>
        <authorList>
            <person name="Sun S."/>
            <person name="Shen X."/>
            <person name="Li Y."/>
            <person name="Li Y."/>
            <person name="Wang S."/>
            <person name="Li R."/>
            <person name="Zhang H."/>
            <person name="Shen G."/>
            <person name="Guo B."/>
            <person name="Wei J."/>
            <person name="Xu J."/>
            <person name="St-Pierre B."/>
            <person name="Chen S."/>
            <person name="Sun C."/>
        </authorList>
    </citation>
    <scope>NUCLEOTIDE SEQUENCE [LARGE SCALE GENOMIC DNA]</scope>
</reference>
<dbReference type="Proteomes" id="UP001060085">
    <property type="component" value="Linkage Group LG01"/>
</dbReference>
<comment type="caution">
    <text evidence="1">The sequence shown here is derived from an EMBL/GenBank/DDBJ whole genome shotgun (WGS) entry which is preliminary data.</text>
</comment>
<gene>
    <name evidence="1" type="ORF">M9H77_05526</name>
</gene>
<evidence type="ECO:0000313" key="2">
    <source>
        <dbReference type="Proteomes" id="UP001060085"/>
    </source>
</evidence>
<accession>A0ACC0CHQ9</accession>
<name>A0ACC0CHQ9_CATRO</name>
<dbReference type="EMBL" id="CM044701">
    <property type="protein sequence ID" value="KAI5684298.1"/>
    <property type="molecule type" value="Genomic_DNA"/>
</dbReference>
<sequence length="123" mass="14128">MEEDEEQRREAAIASAASLQSDFKPKNGVTSAQLSKFQELHKRRLHLKARSKPKKKTKGLTDATTQKHIKSSSTNEDSCSYEAGDDVHYAEQENGRNQTVPKERKKLHWGLDTKERWEMKANM</sequence>
<evidence type="ECO:0000313" key="1">
    <source>
        <dbReference type="EMBL" id="KAI5684298.1"/>
    </source>
</evidence>
<protein>
    <submittedName>
        <fullName evidence="1">Uncharacterized protein</fullName>
    </submittedName>
</protein>